<dbReference type="Pfam" id="PF00126">
    <property type="entry name" value="HTH_1"/>
    <property type="match status" value="1"/>
</dbReference>
<dbReference type="GO" id="GO:0043565">
    <property type="term" value="F:sequence-specific DNA binding"/>
    <property type="evidence" value="ECO:0007669"/>
    <property type="project" value="TreeGrafter"/>
</dbReference>
<keyword evidence="4" id="KW-0804">Transcription</keyword>
<dbReference type="InterPro" id="IPR058163">
    <property type="entry name" value="LysR-type_TF_proteobact-type"/>
</dbReference>
<dbReference type="GO" id="GO:0003700">
    <property type="term" value="F:DNA-binding transcription factor activity"/>
    <property type="evidence" value="ECO:0007669"/>
    <property type="project" value="InterPro"/>
</dbReference>
<dbReference type="PROSITE" id="PS50931">
    <property type="entry name" value="HTH_LYSR"/>
    <property type="match status" value="1"/>
</dbReference>
<feature type="domain" description="HTH lysR-type" evidence="5">
    <location>
        <begin position="8"/>
        <end position="65"/>
    </location>
</feature>
<dbReference type="RefSeq" id="WP_119892191.1">
    <property type="nucleotide sequence ID" value="NZ_CP032419.1"/>
</dbReference>
<dbReference type="SUPFAM" id="SSF53850">
    <property type="entry name" value="Periplasmic binding protein-like II"/>
    <property type="match status" value="1"/>
</dbReference>
<dbReference type="GO" id="GO:0006351">
    <property type="term" value="P:DNA-templated transcription"/>
    <property type="evidence" value="ECO:0007669"/>
    <property type="project" value="TreeGrafter"/>
</dbReference>
<evidence type="ECO:0000259" key="5">
    <source>
        <dbReference type="PROSITE" id="PS50931"/>
    </source>
</evidence>
<name>A0A385YXX0_9PSED</name>
<dbReference type="AlphaFoldDB" id="A0A385YXX0"/>
<gene>
    <name evidence="6" type="ORF">D3880_03765</name>
</gene>
<evidence type="ECO:0000313" key="7">
    <source>
        <dbReference type="Proteomes" id="UP000265560"/>
    </source>
</evidence>
<dbReference type="CDD" id="cd08432">
    <property type="entry name" value="PBP2_GcdR_TrpI_HvrB_AmpR_like"/>
    <property type="match status" value="1"/>
</dbReference>
<keyword evidence="2" id="KW-0805">Transcription regulation</keyword>
<organism evidence="6 7">
    <name type="scientific">Pseudomonas cavernae</name>
    <dbReference type="NCBI Taxonomy" id="2320867"/>
    <lineage>
        <taxon>Bacteria</taxon>
        <taxon>Pseudomonadati</taxon>
        <taxon>Pseudomonadota</taxon>
        <taxon>Gammaproteobacteria</taxon>
        <taxon>Pseudomonadales</taxon>
        <taxon>Pseudomonadaceae</taxon>
        <taxon>Pseudomonas</taxon>
    </lineage>
</organism>
<dbReference type="InterPro" id="IPR000847">
    <property type="entry name" value="LysR_HTH_N"/>
</dbReference>
<dbReference type="Proteomes" id="UP000265560">
    <property type="component" value="Chromosome"/>
</dbReference>
<keyword evidence="7" id="KW-1185">Reference proteome</keyword>
<dbReference type="KEGG" id="pcav:D3880_03765"/>
<evidence type="ECO:0000256" key="2">
    <source>
        <dbReference type="ARBA" id="ARBA00023015"/>
    </source>
</evidence>
<dbReference type="Gene3D" id="3.40.190.10">
    <property type="entry name" value="Periplasmic binding protein-like II"/>
    <property type="match status" value="2"/>
</dbReference>
<dbReference type="Pfam" id="PF03466">
    <property type="entry name" value="LysR_substrate"/>
    <property type="match status" value="1"/>
</dbReference>
<dbReference type="EMBL" id="CP032419">
    <property type="protein sequence ID" value="AYC31566.1"/>
    <property type="molecule type" value="Genomic_DNA"/>
</dbReference>
<accession>A0A385YXX0</accession>
<dbReference type="FunFam" id="1.10.10.10:FF:000001">
    <property type="entry name" value="LysR family transcriptional regulator"/>
    <property type="match status" value="1"/>
</dbReference>
<dbReference type="InterPro" id="IPR005119">
    <property type="entry name" value="LysR_subst-bd"/>
</dbReference>
<evidence type="ECO:0000256" key="1">
    <source>
        <dbReference type="ARBA" id="ARBA00009437"/>
    </source>
</evidence>
<dbReference type="PRINTS" id="PR00039">
    <property type="entry name" value="HTHLYSR"/>
</dbReference>
<dbReference type="PANTHER" id="PTHR30537">
    <property type="entry name" value="HTH-TYPE TRANSCRIPTIONAL REGULATOR"/>
    <property type="match status" value="1"/>
</dbReference>
<protein>
    <submittedName>
        <fullName evidence="6">LysR family transcriptional regulator</fullName>
    </submittedName>
</protein>
<dbReference type="Gene3D" id="1.10.10.10">
    <property type="entry name" value="Winged helix-like DNA-binding domain superfamily/Winged helix DNA-binding domain"/>
    <property type="match status" value="1"/>
</dbReference>
<sequence length="306" mass="33885">MDKIQRLPSLQALQALVAVAAADSFTQAAEALCLTQSAVSRKIQQLESHFGVPMFARNSRSVRLTAEGEQVLGTAQKILEQLKALESRISPQERPFRIRMHVSLAVRWLLPKLTDFYRRYPDISLSIETVATEVVEPSSDSDAYILYLPEPSSDPTCLKLFEEALVPVCAPGLGSSAQPLQSMDDLVRFPLLHRSTDKQDWKRWLAANGGSPLEGYRQIPFNLDELALDAAARGLGVAMTDMTLAEESIERGVLVVPFGRPLKTRGVYSMYLQPSAGAHPARARIMQWFAEQTGERAQPTDRPAQP</sequence>
<dbReference type="SUPFAM" id="SSF46785">
    <property type="entry name" value="Winged helix' DNA-binding domain"/>
    <property type="match status" value="1"/>
</dbReference>
<evidence type="ECO:0000256" key="4">
    <source>
        <dbReference type="ARBA" id="ARBA00023163"/>
    </source>
</evidence>
<comment type="similarity">
    <text evidence="1">Belongs to the LysR transcriptional regulatory family.</text>
</comment>
<keyword evidence="3" id="KW-0238">DNA-binding</keyword>
<evidence type="ECO:0000313" key="6">
    <source>
        <dbReference type="EMBL" id="AYC31566.1"/>
    </source>
</evidence>
<reference evidence="7" key="1">
    <citation type="submission" date="2018-09" db="EMBL/GenBank/DDBJ databases">
        <authorList>
            <person name="Zhu H."/>
        </authorList>
    </citation>
    <scope>NUCLEOTIDE SEQUENCE [LARGE SCALE GENOMIC DNA]</scope>
    <source>
        <strain evidence="7">K2W31S-8</strain>
    </source>
</reference>
<dbReference type="InterPro" id="IPR036388">
    <property type="entry name" value="WH-like_DNA-bd_sf"/>
</dbReference>
<evidence type="ECO:0000256" key="3">
    <source>
        <dbReference type="ARBA" id="ARBA00023125"/>
    </source>
</evidence>
<dbReference type="InterPro" id="IPR036390">
    <property type="entry name" value="WH_DNA-bd_sf"/>
</dbReference>
<proteinExistence type="inferred from homology"/>
<dbReference type="OrthoDB" id="5526340at2"/>
<dbReference type="PANTHER" id="PTHR30537:SF74">
    <property type="entry name" value="HTH-TYPE TRANSCRIPTIONAL REGULATOR TRPI"/>
    <property type="match status" value="1"/>
</dbReference>